<dbReference type="eggNOG" id="KOG3172">
    <property type="taxonomic scope" value="Eukaryota"/>
</dbReference>
<dbReference type="EnsemblProtists" id="PYU1_T007984">
    <property type="protein sequence ID" value="PYU1_T007984"/>
    <property type="gene ID" value="PYU1_G007968"/>
</dbReference>
<accession>K3WSP0</accession>
<dbReference type="PROSITE" id="PS52002">
    <property type="entry name" value="SM"/>
    <property type="match status" value="1"/>
</dbReference>
<feature type="domain" description="Sm" evidence="11">
    <location>
        <begin position="7"/>
        <end position="79"/>
    </location>
</feature>
<evidence type="ECO:0000256" key="4">
    <source>
        <dbReference type="ARBA" id="ARBA00022490"/>
    </source>
</evidence>
<organism evidence="12 13">
    <name type="scientific">Globisporangium ultimum (strain ATCC 200006 / CBS 805.95 / DAOM BR144)</name>
    <name type="common">Pythium ultimum</name>
    <dbReference type="NCBI Taxonomy" id="431595"/>
    <lineage>
        <taxon>Eukaryota</taxon>
        <taxon>Sar</taxon>
        <taxon>Stramenopiles</taxon>
        <taxon>Oomycota</taxon>
        <taxon>Peronosporomycetes</taxon>
        <taxon>Pythiales</taxon>
        <taxon>Pythiaceae</taxon>
        <taxon>Globisporangium</taxon>
    </lineage>
</organism>
<dbReference type="SUPFAM" id="SSF50182">
    <property type="entry name" value="Sm-like ribonucleoproteins"/>
    <property type="match status" value="1"/>
</dbReference>
<evidence type="ECO:0000256" key="9">
    <source>
        <dbReference type="RuleBase" id="RU365050"/>
    </source>
</evidence>
<dbReference type="Gene3D" id="2.30.30.100">
    <property type="match status" value="1"/>
</dbReference>
<keyword evidence="7 9" id="KW-0539">Nucleus</keyword>
<dbReference type="InParanoid" id="K3WSP0"/>
<keyword evidence="5 9" id="KW-0507">mRNA processing</keyword>
<feature type="compositionally biased region" description="Basic residues" evidence="10">
    <location>
        <begin position="99"/>
        <end position="114"/>
    </location>
</feature>
<evidence type="ECO:0000256" key="7">
    <source>
        <dbReference type="ARBA" id="ARBA00023242"/>
    </source>
</evidence>
<evidence type="ECO:0000256" key="10">
    <source>
        <dbReference type="SAM" id="MobiDB-lite"/>
    </source>
</evidence>
<proteinExistence type="inferred from homology"/>
<evidence type="ECO:0000256" key="5">
    <source>
        <dbReference type="ARBA" id="ARBA00022664"/>
    </source>
</evidence>
<reference evidence="13" key="1">
    <citation type="journal article" date="2010" name="Genome Biol.">
        <title>Genome sequence of the necrotrophic plant pathogen Pythium ultimum reveals original pathogenicity mechanisms and effector repertoire.</title>
        <authorList>
            <person name="Levesque C.A."/>
            <person name="Brouwer H."/>
            <person name="Cano L."/>
            <person name="Hamilton J.P."/>
            <person name="Holt C."/>
            <person name="Huitema E."/>
            <person name="Raffaele S."/>
            <person name="Robideau G.P."/>
            <person name="Thines M."/>
            <person name="Win J."/>
            <person name="Zerillo M.M."/>
            <person name="Beakes G.W."/>
            <person name="Boore J.L."/>
            <person name="Busam D."/>
            <person name="Dumas B."/>
            <person name="Ferriera S."/>
            <person name="Fuerstenberg S.I."/>
            <person name="Gachon C.M."/>
            <person name="Gaulin E."/>
            <person name="Govers F."/>
            <person name="Grenville-Briggs L."/>
            <person name="Horner N."/>
            <person name="Hostetler J."/>
            <person name="Jiang R.H."/>
            <person name="Johnson J."/>
            <person name="Krajaejun T."/>
            <person name="Lin H."/>
            <person name="Meijer H.J."/>
            <person name="Moore B."/>
            <person name="Morris P."/>
            <person name="Phuntmart V."/>
            <person name="Puiu D."/>
            <person name="Shetty J."/>
            <person name="Stajich J.E."/>
            <person name="Tripathy S."/>
            <person name="Wawra S."/>
            <person name="van West P."/>
            <person name="Whitty B.R."/>
            <person name="Coutinho P.M."/>
            <person name="Henrissat B."/>
            <person name="Martin F."/>
            <person name="Thomas P.D."/>
            <person name="Tyler B.M."/>
            <person name="De Vries R.P."/>
            <person name="Kamoun S."/>
            <person name="Yandell M."/>
            <person name="Tisserat N."/>
            <person name="Buell C.R."/>
        </authorList>
    </citation>
    <scope>NUCLEOTIDE SEQUENCE</scope>
    <source>
        <strain evidence="13">DAOM:BR144</strain>
    </source>
</reference>
<reference evidence="12" key="3">
    <citation type="submission" date="2015-02" db="UniProtKB">
        <authorList>
            <consortium name="EnsemblProtists"/>
        </authorList>
    </citation>
    <scope>IDENTIFICATION</scope>
    <source>
        <strain evidence="12">DAOM BR144</strain>
    </source>
</reference>
<evidence type="ECO:0000313" key="12">
    <source>
        <dbReference type="EnsemblProtists" id="PYU1_T007984"/>
    </source>
</evidence>
<name>K3WSP0_GLOUD</name>
<reference evidence="13" key="2">
    <citation type="submission" date="2010-04" db="EMBL/GenBank/DDBJ databases">
        <authorList>
            <person name="Buell R."/>
            <person name="Hamilton J."/>
            <person name="Hostetler J."/>
        </authorList>
    </citation>
    <scope>NUCLEOTIDE SEQUENCE [LARGE SCALE GENOMIC DNA]</scope>
    <source>
        <strain evidence="13">DAOM:BR144</strain>
    </source>
</reference>
<dbReference type="SMART" id="SM00651">
    <property type="entry name" value="Sm"/>
    <property type="match status" value="1"/>
</dbReference>
<keyword evidence="13" id="KW-1185">Reference proteome</keyword>
<evidence type="ECO:0000313" key="13">
    <source>
        <dbReference type="Proteomes" id="UP000019132"/>
    </source>
</evidence>
<keyword evidence="6 9" id="KW-0508">mRNA splicing</keyword>
<evidence type="ECO:0000256" key="1">
    <source>
        <dbReference type="ARBA" id="ARBA00004123"/>
    </source>
</evidence>
<dbReference type="VEuPathDB" id="FungiDB:PYU1_G007968"/>
<dbReference type="GO" id="GO:0000387">
    <property type="term" value="P:spliceosomal snRNP assembly"/>
    <property type="evidence" value="ECO:0007669"/>
    <property type="project" value="UniProtKB-UniRule"/>
</dbReference>
<evidence type="ECO:0000256" key="3">
    <source>
        <dbReference type="ARBA" id="ARBA00008146"/>
    </source>
</evidence>
<evidence type="ECO:0000256" key="8">
    <source>
        <dbReference type="ARBA" id="ARBA00023274"/>
    </source>
</evidence>
<dbReference type="GO" id="GO:0003723">
    <property type="term" value="F:RNA binding"/>
    <property type="evidence" value="ECO:0007669"/>
    <property type="project" value="InterPro"/>
</dbReference>
<comment type="subcellular location">
    <subcellularLocation>
        <location evidence="2">Cytoplasm</location>
        <location evidence="2">Cytosol</location>
    </subcellularLocation>
    <subcellularLocation>
        <location evidence="1 9">Nucleus</location>
    </subcellularLocation>
</comment>
<dbReference type="PANTHER" id="PTHR23338">
    <property type="entry name" value="SMALL NUCLEAR RIBONUCLEOPROTEIN SM"/>
    <property type="match status" value="1"/>
</dbReference>
<dbReference type="InterPro" id="IPR027141">
    <property type="entry name" value="LSm4/Sm_D1/D3"/>
</dbReference>
<dbReference type="InterPro" id="IPR010920">
    <property type="entry name" value="LSM_dom_sf"/>
</dbReference>
<dbReference type="GO" id="GO:0005681">
    <property type="term" value="C:spliceosomal complex"/>
    <property type="evidence" value="ECO:0007669"/>
    <property type="project" value="InterPro"/>
</dbReference>
<comment type="similarity">
    <text evidence="3 9">Belongs to the snRNP core protein family.</text>
</comment>
<dbReference type="InterPro" id="IPR034099">
    <property type="entry name" value="SmD3"/>
</dbReference>
<dbReference type="AlphaFoldDB" id="K3WSP0"/>
<dbReference type="GO" id="GO:0005829">
    <property type="term" value="C:cytosol"/>
    <property type="evidence" value="ECO:0007669"/>
    <property type="project" value="UniProtKB-SubCell"/>
</dbReference>
<evidence type="ECO:0000259" key="11">
    <source>
        <dbReference type="PROSITE" id="PS52002"/>
    </source>
</evidence>
<dbReference type="InterPro" id="IPR001163">
    <property type="entry name" value="Sm_dom_euk/arc"/>
</dbReference>
<dbReference type="HOGENOM" id="CLU_099537_1_2_1"/>
<dbReference type="STRING" id="431595.K3WSP0"/>
<dbReference type="CDD" id="cd01721">
    <property type="entry name" value="Sm_D3"/>
    <property type="match status" value="1"/>
</dbReference>
<sequence>MSKTVGVPIALLHEGEGRNVTIELKNGEIYRGHLEESEDSMNCQLSNVVLTQRDGQKAKLEQVYVRGSHIKLIILPDILKNSPLFSKVQALKKPAAEKKKARSSAKTKRGGMRK</sequence>
<dbReference type="Pfam" id="PF01423">
    <property type="entry name" value="LSM"/>
    <property type="match status" value="1"/>
</dbReference>
<feature type="region of interest" description="Disordered" evidence="10">
    <location>
        <begin position="90"/>
        <end position="114"/>
    </location>
</feature>
<keyword evidence="8 9" id="KW-0687">Ribonucleoprotein</keyword>
<dbReference type="Proteomes" id="UP000019132">
    <property type="component" value="Unassembled WGS sequence"/>
</dbReference>
<dbReference type="OMA" id="CQMSAIT"/>
<dbReference type="EMBL" id="GL376617">
    <property type="status" value="NOT_ANNOTATED_CDS"/>
    <property type="molecule type" value="Genomic_DNA"/>
</dbReference>
<dbReference type="InterPro" id="IPR047575">
    <property type="entry name" value="Sm"/>
</dbReference>
<dbReference type="FunCoup" id="K3WSP0">
    <property type="interactions" value="558"/>
</dbReference>
<dbReference type="FunFam" id="2.30.30.100:FF:000002">
    <property type="entry name" value="Small nuclear ribonucleoprotein Sm D3"/>
    <property type="match status" value="1"/>
</dbReference>
<evidence type="ECO:0000256" key="6">
    <source>
        <dbReference type="ARBA" id="ARBA00023187"/>
    </source>
</evidence>
<keyword evidence="4" id="KW-0963">Cytoplasm</keyword>
<protein>
    <recommendedName>
        <fullName evidence="9">Small nuclear ribonucleoprotein Sm D3</fullName>
        <shortName evidence="9">Sm-D3</shortName>
    </recommendedName>
    <alternativeName>
        <fullName evidence="9">snRNP core protein D3</fullName>
    </alternativeName>
</protein>
<evidence type="ECO:0000256" key="2">
    <source>
        <dbReference type="ARBA" id="ARBA00004514"/>
    </source>
</evidence>